<keyword evidence="2" id="KW-1185">Reference proteome</keyword>
<dbReference type="AlphaFoldDB" id="A0AA36N375"/>
<sequence length="549" mass="61020">MDECCMPVGPLDSGSSCAAGDQDGAQQENQMTFKPINGKLPPISVPLHGKTGDFDRFDLHLVEVLHWREGQRPRGVYRRALKMKSRQSDAEILEVVKLSMNLTDWEPEEGTDLRLAVQASQRRAEAEGARRDLRGTAPAVGVQHLGPTALLFSETTQFLQIHVLDVNAYLDTPKLEEAELTARKRAVGMWFLDHLDQPLEGAALPLLPPDCGLSFKEGKDSLAMSFFFPKDALGQLQDEVQVLETLVRCDRLLSPDSAGNPILHAGLGGDTGDLLRSLFRHACRFEEELESQGFAAMEYLDLRLKAAPDCRADGRYAATVGIRLLDTLTHMVDVQMARLLTDGAWRHLLEADGDAGCLRYARGRWDPQNWRVLERLVRVKPNRGVSFEDAKEELDAILKQPGLSAAQKSALSASFYRRLCNALPDASYVVSGVPGGRSQEDIESGVFRAASPLHRYVDLLGMRALKTQLGWRPKCPHLRLPAEALAQVAATTNARLAAHGFAVYIFRQRSPGCASSRPATCWCRMRCWERWGPATWCCSSRSPPRRRWS</sequence>
<dbReference type="EMBL" id="CAUJNA010002113">
    <property type="protein sequence ID" value="CAJ1390648.1"/>
    <property type="molecule type" value="Genomic_DNA"/>
</dbReference>
<evidence type="ECO:0000313" key="1">
    <source>
        <dbReference type="EMBL" id="CAJ1390648.1"/>
    </source>
</evidence>
<accession>A0AA36N375</accession>
<proteinExistence type="predicted"/>
<dbReference type="InterPro" id="IPR012340">
    <property type="entry name" value="NA-bd_OB-fold"/>
</dbReference>
<name>A0AA36N375_9DINO</name>
<dbReference type="Proteomes" id="UP001178507">
    <property type="component" value="Unassembled WGS sequence"/>
</dbReference>
<dbReference type="SUPFAM" id="SSF50249">
    <property type="entry name" value="Nucleic acid-binding proteins"/>
    <property type="match status" value="1"/>
</dbReference>
<gene>
    <name evidence="1" type="ORF">EVOR1521_LOCUS16007</name>
</gene>
<comment type="caution">
    <text evidence="1">The sequence shown here is derived from an EMBL/GenBank/DDBJ whole genome shotgun (WGS) entry which is preliminary data.</text>
</comment>
<organism evidence="1 2">
    <name type="scientific">Effrenium voratum</name>
    <dbReference type="NCBI Taxonomy" id="2562239"/>
    <lineage>
        <taxon>Eukaryota</taxon>
        <taxon>Sar</taxon>
        <taxon>Alveolata</taxon>
        <taxon>Dinophyceae</taxon>
        <taxon>Suessiales</taxon>
        <taxon>Symbiodiniaceae</taxon>
        <taxon>Effrenium</taxon>
    </lineage>
</organism>
<reference evidence="1" key="1">
    <citation type="submission" date="2023-08" db="EMBL/GenBank/DDBJ databases">
        <authorList>
            <person name="Chen Y."/>
            <person name="Shah S."/>
            <person name="Dougan E. K."/>
            <person name="Thang M."/>
            <person name="Chan C."/>
        </authorList>
    </citation>
    <scope>NUCLEOTIDE SEQUENCE</scope>
</reference>
<protein>
    <submittedName>
        <fullName evidence="1">Uncharacterized protein</fullName>
    </submittedName>
</protein>
<evidence type="ECO:0000313" key="2">
    <source>
        <dbReference type="Proteomes" id="UP001178507"/>
    </source>
</evidence>